<dbReference type="SUPFAM" id="SSF81301">
    <property type="entry name" value="Nucleotidyltransferase"/>
    <property type="match status" value="1"/>
</dbReference>
<dbReference type="InterPro" id="IPR025184">
    <property type="entry name" value="AadA_C"/>
</dbReference>
<dbReference type="Proteomes" id="UP001300383">
    <property type="component" value="Unassembled WGS sequence"/>
</dbReference>
<dbReference type="EMBL" id="JASGBQ010000008">
    <property type="protein sequence ID" value="MDI9242119.1"/>
    <property type="molecule type" value="Genomic_DNA"/>
</dbReference>
<evidence type="ECO:0000256" key="2">
    <source>
        <dbReference type="ARBA" id="ARBA00023251"/>
    </source>
</evidence>
<keyword evidence="2" id="KW-0046">Antibiotic resistance</keyword>
<evidence type="ECO:0000313" key="7">
    <source>
        <dbReference type="Proteomes" id="UP001300383"/>
    </source>
</evidence>
<evidence type="ECO:0000259" key="5">
    <source>
        <dbReference type="Pfam" id="PF18765"/>
    </source>
</evidence>
<accession>A0AAP4BD51</accession>
<name>A0AAP4BD51_9FIRM</name>
<proteinExistence type="predicted"/>
<gene>
    <name evidence="6" type="ORF">QJ036_06445</name>
</gene>
<feature type="domain" description="Polymerase beta nucleotidyltransferase" evidence="5">
    <location>
        <begin position="28"/>
        <end position="74"/>
    </location>
</feature>
<keyword evidence="1" id="KW-0808">Transferase</keyword>
<dbReference type="InterPro" id="IPR043519">
    <property type="entry name" value="NT_sf"/>
</dbReference>
<evidence type="ECO:0000259" key="4">
    <source>
        <dbReference type="Pfam" id="PF13427"/>
    </source>
</evidence>
<dbReference type="GO" id="GO:0046677">
    <property type="term" value="P:response to antibiotic"/>
    <property type="evidence" value="ECO:0007669"/>
    <property type="project" value="UniProtKB-KW"/>
</dbReference>
<comment type="caution">
    <text evidence="6">The sequence shown here is derived from an EMBL/GenBank/DDBJ whole genome shotgun (WGS) entry which is preliminary data.</text>
</comment>
<protein>
    <submittedName>
        <fullName evidence="6">Aminoglycoside adenylyltransferase family protein</fullName>
    </submittedName>
</protein>
<evidence type="ECO:0000256" key="3">
    <source>
        <dbReference type="ARBA" id="ARBA00047831"/>
    </source>
</evidence>
<dbReference type="NCBIfam" id="NF010309">
    <property type="entry name" value="PRK13746.1"/>
    <property type="match status" value="1"/>
</dbReference>
<dbReference type="InterPro" id="IPR024172">
    <property type="entry name" value="AadA/Aad9"/>
</dbReference>
<sequence>MNNSTKLVDIPIQAIQVADIICELCSQDLAGIYLYGSAVQSKLRPNSDIDILVICKKTLSDKIRVELTKRLLELSGNVGNIDKRPLEVTVINQKDIFPFQFPPKCDYMYGEWLRPELESGKIPTAYRDPDVTILLWQARKYSVLIRGNDISGIIPHIPKNKVMKAIKVSLPELISTIHGDERNVLLTLARMWFTVSTNNICSKDYAATWVLPKLPQDLAPLMELALNIYIGKSPDTWIMSEEKTILLVNFLRKSIENAISRKHKLDYSHG</sequence>
<reference evidence="6 7" key="1">
    <citation type="submission" date="2023-05" db="EMBL/GenBank/DDBJ databases">
        <title>[ruminococcus] sp. nov., isolated from a pig farm feces dump.</title>
        <authorList>
            <person name="Chang Y.-H."/>
        </authorList>
    </citation>
    <scope>NUCLEOTIDE SEQUENCE [LARGE SCALE GENOMIC DNA]</scope>
    <source>
        <strain evidence="6 7">YH-rum2234</strain>
    </source>
</reference>
<feature type="domain" description="Adenylyltransferase AadA C-terminal" evidence="4">
    <location>
        <begin position="153"/>
        <end position="251"/>
    </location>
</feature>
<evidence type="ECO:0000256" key="1">
    <source>
        <dbReference type="ARBA" id="ARBA00022679"/>
    </source>
</evidence>
<dbReference type="Gene3D" id="3.30.460.10">
    <property type="entry name" value="Beta Polymerase, domain 2"/>
    <property type="match status" value="1"/>
</dbReference>
<evidence type="ECO:0000313" key="6">
    <source>
        <dbReference type="EMBL" id="MDI9242119.1"/>
    </source>
</evidence>
<dbReference type="CDD" id="cd05403">
    <property type="entry name" value="NT_KNTase_like"/>
    <property type="match status" value="1"/>
</dbReference>
<dbReference type="Pfam" id="PF13427">
    <property type="entry name" value="AadA_C"/>
    <property type="match status" value="1"/>
</dbReference>
<organism evidence="6 7">
    <name type="scientific">Fusibacillus kribbianus</name>
    <dbReference type="NCBI Taxonomy" id="3044208"/>
    <lineage>
        <taxon>Bacteria</taxon>
        <taxon>Bacillati</taxon>
        <taxon>Bacillota</taxon>
        <taxon>Clostridia</taxon>
        <taxon>Lachnospirales</taxon>
        <taxon>Lachnospiraceae</taxon>
        <taxon>Fusibacillus</taxon>
    </lineage>
</organism>
<dbReference type="PIRSF" id="PIRSF000819">
    <property type="entry name" value="Streptomycin_3-adenylyltransf"/>
    <property type="match status" value="1"/>
</dbReference>
<dbReference type="InterPro" id="IPR041633">
    <property type="entry name" value="Polbeta"/>
</dbReference>
<dbReference type="AlphaFoldDB" id="A0AAP4BD51"/>
<dbReference type="GO" id="GO:0070566">
    <property type="term" value="F:adenylyltransferase activity"/>
    <property type="evidence" value="ECO:0007669"/>
    <property type="project" value="InterPro"/>
</dbReference>
<keyword evidence="7" id="KW-1185">Reference proteome</keyword>
<keyword evidence="6" id="KW-0548">Nucleotidyltransferase</keyword>
<dbReference type="Pfam" id="PF18765">
    <property type="entry name" value="Polbeta"/>
    <property type="match status" value="1"/>
</dbReference>
<dbReference type="RefSeq" id="WP_283230615.1">
    <property type="nucleotide sequence ID" value="NZ_JASGBQ010000008.1"/>
</dbReference>
<comment type="catalytic activity">
    <reaction evidence="3">
        <text>spectinomycin + ATP = 9-O-adenylylspectinomycin + diphosphate</text>
        <dbReference type="Rhea" id="RHEA:63228"/>
        <dbReference type="ChEBI" id="CHEBI:30616"/>
        <dbReference type="ChEBI" id="CHEBI:33019"/>
        <dbReference type="ChEBI" id="CHEBI:146260"/>
        <dbReference type="ChEBI" id="CHEBI:146261"/>
    </reaction>
</comment>